<gene>
    <name evidence="2" type="ORF">PBRASI_LOCUS10018</name>
</gene>
<feature type="region of interest" description="Disordered" evidence="1">
    <location>
        <begin position="50"/>
        <end position="82"/>
    </location>
</feature>
<accession>A0A9N9DR47</accession>
<feature type="non-terminal residue" evidence="2">
    <location>
        <position position="146"/>
    </location>
</feature>
<name>A0A9N9DR47_9GLOM</name>
<feature type="region of interest" description="Disordered" evidence="1">
    <location>
        <begin position="1"/>
        <end position="31"/>
    </location>
</feature>
<keyword evidence="3" id="KW-1185">Reference proteome</keyword>
<protein>
    <submittedName>
        <fullName evidence="2">11656_t:CDS:1</fullName>
    </submittedName>
</protein>
<evidence type="ECO:0000256" key="1">
    <source>
        <dbReference type="SAM" id="MobiDB-lite"/>
    </source>
</evidence>
<evidence type="ECO:0000313" key="2">
    <source>
        <dbReference type="EMBL" id="CAG8645759.1"/>
    </source>
</evidence>
<organism evidence="2 3">
    <name type="scientific">Paraglomus brasilianum</name>
    <dbReference type="NCBI Taxonomy" id="144538"/>
    <lineage>
        <taxon>Eukaryota</taxon>
        <taxon>Fungi</taxon>
        <taxon>Fungi incertae sedis</taxon>
        <taxon>Mucoromycota</taxon>
        <taxon>Glomeromycotina</taxon>
        <taxon>Glomeromycetes</taxon>
        <taxon>Paraglomerales</taxon>
        <taxon>Paraglomeraceae</taxon>
        <taxon>Paraglomus</taxon>
    </lineage>
</organism>
<dbReference type="AlphaFoldDB" id="A0A9N9DR47"/>
<evidence type="ECO:0000313" key="3">
    <source>
        <dbReference type="Proteomes" id="UP000789739"/>
    </source>
</evidence>
<feature type="compositionally biased region" description="Polar residues" evidence="1">
    <location>
        <begin position="50"/>
        <end position="70"/>
    </location>
</feature>
<feature type="compositionally biased region" description="Polar residues" evidence="1">
    <location>
        <begin position="1"/>
        <end position="18"/>
    </location>
</feature>
<feature type="region of interest" description="Disordered" evidence="1">
    <location>
        <begin position="102"/>
        <end position="122"/>
    </location>
</feature>
<dbReference type="Proteomes" id="UP000789739">
    <property type="component" value="Unassembled WGS sequence"/>
</dbReference>
<comment type="caution">
    <text evidence="2">The sequence shown here is derived from an EMBL/GenBank/DDBJ whole genome shotgun (WGS) entry which is preliminary data.</text>
</comment>
<dbReference type="EMBL" id="CAJVPI010002561">
    <property type="protein sequence ID" value="CAG8645759.1"/>
    <property type="molecule type" value="Genomic_DNA"/>
</dbReference>
<reference evidence="2" key="1">
    <citation type="submission" date="2021-06" db="EMBL/GenBank/DDBJ databases">
        <authorList>
            <person name="Kallberg Y."/>
            <person name="Tangrot J."/>
            <person name="Rosling A."/>
        </authorList>
    </citation>
    <scope>NUCLEOTIDE SEQUENCE</scope>
    <source>
        <strain evidence="2">BR232B</strain>
    </source>
</reference>
<proteinExistence type="predicted"/>
<sequence length="146" mass="16982">MSQQPFQTTWQGATMELSTTRESEHQSSDTLMRSNQHLLYQNFLTNSQSELQAEQLPQQYQSSPNLSQSPADEPAYTDDSNLAINNQLQQWLSQYPYSRQREVQTSNKSFKPPMQFEHQSDRQNSVQNMLGVFPIEQSELEYVQSQ</sequence>